<name>A0A183TXX5_TOXCA</name>
<reference evidence="5" key="1">
    <citation type="submission" date="2016-06" db="UniProtKB">
        <authorList>
            <consortium name="WormBaseParasite"/>
        </authorList>
    </citation>
    <scope>IDENTIFICATION</scope>
</reference>
<accession>A0A183TXX5</accession>
<evidence type="ECO:0000313" key="4">
    <source>
        <dbReference type="Proteomes" id="UP000050794"/>
    </source>
</evidence>
<gene>
    <name evidence="3" type="ORF">TCNE_LOCUS1095</name>
</gene>
<keyword evidence="1" id="KW-0175">Coiled coil</keyword>
<evidence type="ECO:0000313" key="3">
    <source>
        <dbReference type="EMBL" id="VDM25458.1"/>
    </source>
</evidence>
<evidence type="ECO:0000256" key="1">
    <source>
        <dbReference type="SAM" id="Coils"/>
    </source>
</evidence>
<feature type="compositionally biased region" description="Basic residues" evidence="2">
    <location>
        <begin position="277"/>
        <end position="288"/>
    </location>
</feature>
<feature type="coiled-coil region" evidence="1">
    <location>
        <begin position="185"/>
        <end position="240"/>
    </location>
</feature>
<keyword evidence="4" id="KW-1185">Reference proteome</keyword>
<evidence type="ECO:0000313" key="5">
    <source>
        <dbReference type="WBParaSite" id="TCNE_0000109401-mRNA-1"/>
    </source>
</evidence>
<dbReference type="WBParaSite" id="TCNE_0000109401-mRNA-1">
    <property type="protein sequence ID" value="TCNE_0000109401-mRNA-1"/>
    <property type="gene ID" value="TCNE_0000109401"/>
</dbReference>
<evidence type="ECO:0000256" key="2">
    <source>
        <dbReference type="SAM" id="MobiDB-lite"/>
    </source>
</evidence>
<sequence length="341" mass="38641">MLRAELDELKKDEPVAISVVTPDDKPEQEELRQSNYRVIETAQKQDQIHAKRFAELEKKCEQNVHDNRNIAITAIRTALPSGVKLASLPQSCTDQQYKQWITDAAETLKKSAETKATVSNAGKHEPLPKVAVAATDSAAKIKELEEKVKRYRSALATVERRIGVDLVSQIIERNYVLKPFQSSSIDTIEHEAAQKEKNYEREIAQLKKEIFHSRVLSDKAHRLKEKNITLDKRVNDLMRQLKRERGNGEQLNGQAAELRELLGTNIGDAESATAPFIRRHRSGRRHRKDSSGYNNEAGGESRRRKKCLSESAAHVTFLMAGEDRDPSSGRKSVEDEWEVVE</sequence>
<feature type="coiled-coil region" evidence="1">
    <location>
        <begin position="134"/>
        <end position="161"/>
    </location>
</feature>
<reference evidence="3 4" key="2">
    <citation type="submission" date="2018-11" db="EMBL/GenBank/DDBJ databases">
        <authorList>
            <consortium name="Pathogen Informatics"/>
        </authorList>
    </citation>
    <scope>NUCLEOTIDE SEQUENCE [LARGE SCALE GENOMIC DNA]</scope>
</reference>
<proteinExistence type="predicted"/>
<dbReference type="EMBL" id="UYWY01000703">
    <property type="protein sequence ID" value="VDM25458.1"/>
    <property type="molecule type" value="Genomic_DNA"/>
</dbReference>
<feature type="compositionally biased region" description="Basic and acidic residues" evidence="2">
    <location>
        <begin position="321"/>
        <end position="334"/>
    </location>
</feature>
<feature type="region of interest" description="Disordered" evidence="2">
    <location>
        <begin position="272"/>
        <end position="341"/>
    </location>
</feature>
<dbReference type="AlphaFoldDB" id="A0A183TXX5"/>
<organism evidence="4 5">
    <name type="scientific">Toxocara canis</name>
    <name type="common">Canine roundworm</name>
    <dbReference type="NCBI Taxonomy" id="6265"/>
    <lineage>
        <taxon>Eukaryota</taxon>
        <taxon>Metazoa</taxon>
        <taxon>Ecdysozoa</taxon>
        <taxon>Nematoda</taxon>
        <taxon>Chromadorea</taxon>
        <taxon>Rhabditida</taxon>
        <taxon>Spirurina</taxon>
        <taxon>Ascaridomorpha</taxon>
        <taxon>Ascaridoidea</taxon>
        <taxon>Toxocaridae</taxon>
        <taxon>Toxocara</taxon>
    </lineage>
</organism>
<dbReference type="Proteomes" id="UP000050794">
    <property type="component" value="Unassembled WGS sequence"/>
</dbReference>
<protein>
    <submittedName>
        <fullName evidence="5">Nucleoporin GLE1</fullName>
    </submittedName>
</protein>